<evidence type="ECO:0000313" key="5">
    <source>
        <dbReference type="Proteomes" id="UP000250163"/>
    </source>
</evidence>
<evidence type="ECO:0000313" key="4">
    <source>
        <dbReference type="EMBL" id="SQD76678.1"/>
    </source>
</evidence>
<dbReference type="OrthoDB" id="9792533at2"/>
<sequence>MSFFAASVLHKFLIFVFLLGLLSARASSVKLKAVVIQSALGIVIGFLMSLYMPTSLLARVSVSLLEACVLAAMVLTLLLPKVLSMLCGLWQIVLLALAGFTFFSQPYLSLITNASVLNTELILNCAALIFGVGILVSCQLCSYRMAKLHSTLAFTFGLLILLVLAMASSGELLLAMMKLHVVDLTKLRLSYASKTINFTDLLSYIPIAFMLLFSLYYRFKFVAPLRTPLKDLQGIAYRQALARYYQQRRLLRLTLCTLIIAVVSLLYWDLVASKPATLSESTVVELGSDNEIHLNIKDLNLGNGKLYRFAWVASDGKVIRFFVINRYKDRVKLGVVFDACLLCGDAGYIQSGNQVICLACGVHIFIPSIGKAGGCNPIPMTFSQDATEVRISRASLMKGYQYFSQIMEIEVIDPVSKVTLLNTKASSQFKYQDKTWFFANDDNYERFRADPSTYIEHVSNNAGDK</sequence>
<feature type="transmembrane region" description="Helical" evidence="1">
    <location>
        <begin position="36"/>
        <end position="58"/>
    </location>
</feature>
<feature type="domain" description="YHS" evidence="2">
    <location>
        <begin position="411"/>
        <end position="457"/>
    </location>
</feature>
<protein>
    <recommendedName>
        <fullName evidence="6">Membrane iron-sulfur containing protein FtrD-like domain-containing protein</fullName>
    </recommendedName>
</protein>
<evidence type="ECO:0000259" key="3">
    <source>
        <dbReference type="Pfam" id="PF10080"/>
    </source>
</evidence>
<dbReference type="Pfam" id="PF04945">
    <property type="entry name" value="YHS"/>
    <property type="match status" value="1"/>
</dbReference>
<dbReference type="InterPro" id="IPR018758">
    <property type="entry name" value="FtrD-like"/>
</dbReference>
<evidence type="ECO:0008006" key="6">
    <source>
        <dbReference type="Google" id="ProtNLM"/>
    </source>
</evidence>
<reference evidence="5" key="1">
    <citation type="submission" date="2018-05" db="EMBL/GenBank/DDBJ databases">
        <authorList>
            <person name="Cea G.-C."/>
            <person name="William W."/>
        </authorList>
    </citation>
    <scope>NUCLEOTIDE SEQUENCE [LARGE SCALE GENOMIC DNA]</scope>
    <source>
        <strain evidence="5">DB21MT 5</strain>
    </source>
</reference>
<accession>A0A330LLH3</accession>
<organism evidence="4 5">
    <name type="scientific">Moritella yayanosii</name>
    <dbReference type="NCBI Taxonomy" id="69539"/>
    <lineage>
        <taxon>Bacteria</taxon>
        <taxon>Pseudomonadati</taxon>
        <taxon>Pseudomonadota</taxon>
        <taxon>Gammaproteobacteria</taxon>
        <taxon>Alteromonadales</taxon>
        <taxon>Moritellaceae</taxon>
        <taxon>Moritella</taxon>
    </lineage>
</organism>
<keyword evidence="1" id="KW-0472">Membrane</keyword>
<evidence type="ECO:0000259" key="2">
    <source>
        <dbReference type="Pfam" id="PF04945"/>
    </source>
</evidence>
<keyword evidence="1" id="KW-0812">Transmembrane</keyword>
<feature type="transmembrane region" description="Helical" evidence="1">
    <location>
        <begin position="201"/>
        <end position="219"/>
    </location>
</feature>
<proteinExistence type="predicted"/>
<gene>
    <name evidence="4" type="ORF">MORIYA_0200</name>
</gene>
<dbReference type="RefSeq" id="WP_112711912.1">
    <property type="nucleotide sequence ID" value="NZ_LS483250.1"/>
</dbReference>
<dbReference type="AlphaFoldDB" id="A0A330LLH3"/>
<feature type="transmembrane region" description="Helical" evidence="1">
    <location>
        <begin position="70"/>
        <end position="101"/>
    </location>
</feature>
<keyword evidence="1" id="KW-1133">Transmembrane helix</keyword>
<feature type="transmembrane region" description="Helical" evidence="1">
    <location>
        <begin position="152"/>
        <end position="181"/>
    </location>
</feature>
<feature type="domain" description="Membrane iron-sulfur containing protein FtrD-like" evidence="3">
    <location>
        <begin position="303"/>
        <end position="403"/>
    </location>
</feature>
<dbReference type="KEGG" id="mya:MORIYA_0200"/>
<dbReference type="InterPro" id="IPR007029">
    <property type="entry name" value="YHS_dom"/>
</dbReference>
<dbReference type="Proteomes" id="UP000250163">
    <property type="component" value="Chromosome MORIYA"/>
</dbReference>
<keyword evidence="5" id="KW-1185">Reference proteome</keyword>
<feature type="transmembrane region" description="Helical" evidence="1">
    <location>
        <begin position="121"/>
        <end position="140"/>
    </location>
</feature>
<name>A0A330LLH3_9GAMM</name>
<feature type="transmembrane region" description="Helical" evidence="1">
    <location>
        <begin position="250"/>
        <end position="268"/>
    </location>
</feature>
<evidence type="ECO:0000256" key="1">
    <source>
        <dbReference type="SAM" id="Phobius"/>
    </source>
</evidence>
<dbReference type="Pfam" id="PF10080">
    <property type="entry name" value="FtrD-like"/>
    <property type="match status" value="1"/>
</dbReference>
<dbReference type="EMBL" id="LS483250">
    <property type="protein sequence ID" value="SQD76678.1"/>
    <property type="molecule type" value="Genomic_DNA"/>
</dbReference>